<dbReference type="PANTHER" id="PTHR42815">
    <property type="entry name" value="FAD-BINDING, PUTATIVE (AFU_ORTHOLOGUE AFUA_6G07600)-RELATED"/>
    <property type="match status" value="1"/>
</dbReference>
<dbReference type="EMBL" id="JAUSUL010000001">
    <property type="protein sequence ID" value="MDQ0314959.1"/>
    <property type="molecule type" value="Genomic_DNA"/>
</dbReference>
<dbReference type="AlphaFoldDB" id="A0AAE3VMQ3"/>
<dbReference type="InterPro" id="IPR012349">
    <property type="entry name" value="Split_barrel_FMN-bd"/>
</dbReference>
<reference evidence="2" key="1">
    <citation type="submission" date="2023-07" db="EMBL/GenBank/DDBJ databases">
        <title>Genomic Encyclopedia of Type Strains, Phase IV (KMG-IV): sequencing the most valuable type-strain genomes for metagenomic binning, comparative biology and taxonomic classification.</title>
        <authorList>
            <person name="Goeker M."/>
        </authorList>
    </citation>
    <scope>NUCLEOTIDE SEQUENCE</scope>
    <source>
        <strain evidence="2">DSM 21202</strain>
    </source>
</reference>
<accession>A0AAE3VMQ3</accession>
<dbReference type="PANTHER" id="PTHR42815:SF2">
    <property type="entry name" value="FAD-BINDING, PUTATIVE (AFU_ORTHOLOGUE AFUA_6G07600)-RELATED"/>
    <property type="match status" value="1"/>
</dbReference>
<feature type="domain" description="Pyridoxamine 5'-phosphate oxidase N-terminal" evidence="1">
    <location>
        <begin position="32"/>
        <end position="152"/>
    </location>
</feature>
<evidence type="ECO:0000313" key="3">
    <source>
        <dbReference type="Proteomes" id="UP001229244"/>
    </source>
</evidence>
<proteinExistence type="predicted"/>
<organism evidence="2 3">
    <name type="scientific">Amorphus orientalis</name>
    <dbReference type="NCBI Taxonomy" id="649198"/>
    <lineage>
        <taxon>Bacteria</taxon>
        <taxon>Pseudomonadati</taxon>
        <taxon>Pseudomonadota</taxon>
        <taxon>Alphaproteobacteria</taxon>
        <taxon>Hyphomicrobiales</taxon>
        <taxon>Amorphaceae</taxon>
        <taxon>Amorphus</taxon>
    </lineage>
</organism>
<evidence type="ECO:0000313" key="2">
    <source>
        <dbReference type="EMBL" id="MDQ0314959.1"/>
    </source>
</evidence>
<dbReference type="SUPFAM" id="SSF50475">
    <property type="entry name" value="FMN-binding split barrel"/>
    <property type="match status" value="1"/>
</dbReference>
<gene>
    <name evidence="2" type="ORF">J2S73_001396</name>
</gene>
<dbReference type="InterPro" id="IPR011576">
    <property type="entry name" value="Pyridox_Oxase_N"/>
</dbReference>
<dbReference type="Pfam" id="PF01243">
    <property type="entry name" value="PNPOx_N"/>
    <property type="match status" value="1"/>
</dbReference>
<dbReference type="InterPro" id="IPR024029">
    <property type="entry name" value="Pyridox_Oxase_FMN-dep"/>
</dbReference>
<dbReference type="NCBIfam" id="TIGR04025">
    <property type="entry name" value="PPOX_FMN_DR2398"/>
    <property type="match status" value="1"/>
</dbReference>
<dbReference type="RefSeq" id="WP_306884744.1">
    <property type="nucleotide sequence ID" value="NZ_JAUSUL010000001.1"/>
</dbReference>
<name>A0AAE3VMQ3_9HYPH</name>
<dbReference type="Proteomes" id="UP001229244">
    <property type="component" value="Unassembled WGS sequence"/>
</dbReference>
<comment type="caution">
    <text evidence="2">The sequence shown here is derived from an EMBL/GenBank/DDBJ whole genome shotgun (WGS) entry which is preliminary data.</text>
</comment>
<protein>
    <submittedName>
        <fullName evidence="2">PPOX class probable FMN-dependent enzyme</fullName>
    </submittedName>
</protein>
<keyword evidence="3" id="KW-1185">Reference proteome</keyword>
<evidence type="ECO:0000259" key="1">
    <source>
        <dbReference type="Pfam" id="PF01243"/>
    </source>
</evidence>
<sequence length="206" mass="22710">MKTHRITTPEELDALYGAPGTAAVRKEVPALTPGYRALIEASPFVALATSAREGGLDCSPRGDPAGFVHIADDRTLMLPDRPGNRRVDSMRNILSDPRIALLFLIPGQGETLRVNGRAEISTDPEHLALFDIKGKLPISVLLVHIETVYFQCSKAIIRSKIWDPETHMPRGTLPTAGKLLEETIQAETSAADYDLWVQERINQTLY</sequence>
<dbReference type="Gene3D" id="2.30.110.10">
    <property type="entry name" value="Electron Transport, Fmn-binding Protein, Chain A"/>
    <property type="match status" value="1"/>
</dbReference>